<protein>
    <recommendedName>
        <fullName evidence="1">NADAR domain-containing protein</fullName>
    </recommendedName>
</protein>
<dbReference type="RefSeq" id="YP_009841346.1">
    <property type="nucleotide sequence ID" value="NC_048730.1"/>
</dbReference>
<evidence type="ECO:0000259" key="1">
    <source>
        <dbReference type="Pfam" id="PF08719"/>
    </source>
</evidence>
<keyword evidence="3" id="KW-1185">Reference proteome</keyword>
<dbReference type="SUPFAM" id="SSF143990">
    <property type="entry name" value="YbiA-like"/>
    <property type="match status" value="1"/>
</dbReference>
<organism evidence="2 3">
    <name type="scientific">Streptomyces phage Yaboi</name>
    <dbReference type="NCBI Taxonomy" id="2301621"/>
    <lineage>
        <taxon>Viruses</taxon>
        <taxon>Duplodnaviria</taxon>
        <taxon>Heunggongvirae</taxon>
        <taxon>Uroviricota</taxon>
        <taxon>Caudoviricetes</taxon>
        <taxon>Stanwilliamsviridae</taxon>
        <taxon>Boydwoodruffvirinae</taxon>
        <taxon>Karimacvirus</taxon>
        <taxon>Karimacvirus yaboi</taxon>
        <taxon>Streptomyces virus Yaboi</taxon>
    </lineage>
</organism>
<dbReference type="KEGG" id="vg:55611616"/>
<accession>A0A385ULW7</accession>
<sequence length="160" mass="18172">MRVSPIVKFVGEHYFLSNFYSAPVKLGNLTFKSNEAAFQAAKYKVMTGTQQEQYAYIAAILECDKPGDTKKLGKRVSIDLDKWEQIKVRCMRDIVRAKFDQNEDLKIKLMATGAALLVEGNDWGDTFWGRCDGKGGNVLGSILMELRGFYYWSETDSINF</sequence>
<reference evidence="2 3" key="1">
    <citation type="submission" date="2018-08" db="EMBL/GenBank/DDBJ databases">
        <authorList>
            <person name="Hogarty M.P."/>
            <person name="Sinkre R.A."/>
            <person name="Rubiano R."/>
            <person name="Harback M.R."/>
            <person name="Shaffer C.D."/>
            <person name="Weston-Hafer K.A."/>
            <person name="Russell D.A."/>
            <person name="Pope W.H."/>
            <person name="Jacobs-Sera D."/>
            <person name="Hendrix R.W."/>
            <person name="Hatfull G.F."/>
        </authorList>
    </citation>
    <scope>NUCLEOTIDE SEQUENCE [LARGE SCALE GENOMIC DNA]</scope>
</reference>
<name>A0A385ULW7_9CAUD</name>
<dbReference type="InterPro" id="IPR037238">
    <property type="entry name" value="YbiA-like_sf"/>
</dbReference>
<dbReference type="CDD" id="cd15457">
    <property type="entry name" value="NADAR"/>
    <property type="match status" value="1"/>
</dbReference>
<gene>
    <name evidence="2" type="primary">255</name>
    <name evidence="2" type="ORF">SEA_YABOI_255</name>
</gene>
<dbReference type="InterPro" id="IPR012816">
    <property type="entry name" value="NADAR"/>
</dbReference>
<feature type="domain" description="NADAR" evidence="1">
    <location>
        <begin position="12"/>
        <end position="147"/>
    </location>
</feature>
<dbReference type="Proteomes" id="UP000271820">
    <property type="component" value="Segment"/>
</dbReference>
<evidence type="ECO:0000313" key="2">
    <source>
        <dbReference type="EMBL" id="AYB71047.1"/>
    </source>
</evidence>
<proteinExistence type="predicted"/>
<dbReference type="Gene3D" id="1.10.357.40">
    <property type="entry name" value="YbiA-like"/>
    <property type="match status" value="1"/>
</dbReference>
<dbReference type="GeneID" id="55611616"/>
<dbReference type="Pfam" id="PF08719">
    <property type="entry name" value="NADAR"/>
    <property type="match status" value="1"/>
</dbReference>
<dbReference type="EMBL" id="MH727564">
    <property type="protein sequence ID" value="AYB71047.1"/>
    <property type="molecule type" value="Genomic_DNA"/>
</dbReference>
<evidence type="ECO:0000313" key="3">
    <source>
        <dbReference type="Proteomes" id="UP000271820"/>
    </source>
</evidence>